<sequence>MLSILVVVFRRPLADALWPETRVQQLLDQAGQALQQGRLDAADGTGARQLYEAAQALDNDRSEAITGLQRVGQAALLQASKALEQNRFEETRALLALARDLQVPRAPADEVAARLRARESEHAGIEGFVQAAQQAQQAGRLVGSEDAALPLYRRVLALQPSHLAALEGREDALSDLLQQAGQQLAKGDVQPAADLIAQAREYDPGHVDLPGAQAALARALESRRQQADRDLRRGRLAQALEGYQAVVAVSPDDAQARQGIEQVGIAHARTAMQKAADFRFEQALADLAQARTLAPQSPQVAEAEQSIMRGRQAQARLDSSLPARERDDRVRVLLAQMAQAEARGQWLTPPGDSAYDKLRAAQALAPDHPAVRQAATRLLPATRRCFEDELRGNRIRRAQACLQAWQALQPTAPELAGARRRLAEKWIAVGGERLGAGEVAFAAQALAEARALDAEAPGLEAFAARVTSAQAAQ</sequence>
<comment type="caution">
    <text evidence="1">The sequence shown here is derived from an EMBL/GenBank/DDBJ whole genome shotgun (WGS) entry which is preliminary data.</text>
</comment>
<keyword evidence="2" id="KW-1185">Reference proteome</keyword>
<organism evidence="1 2">
    <name type="scientific">Pseudoxanthomonas putridarboris</name>
    <dbReference type="NCBI Taxonomy" id="752605"/>
    <lineage>
        <taxon>Bacteria</taxon>
        <taxon>Pseudomonadati</taxon>
        <taxon>Pseudomonadota</taxon>
        <taxon>Gammaproteobacteria</taxon>
        <taxon>Lysobacterales</taxon>
        <taxon>Lysobacteraceae</taxon>
        <taxon>Pseudoxanthomonas</taxon>
    </lineage>
</organism>
<dbReference type="SUPFAM" id="SSF48452">
    <property type="entry name" value="TPR-like"/>
    <property type="match status" value="1"/>
</dbReference>
<proteinExistence type="predicted"/>
<gene>
    <name evidence="1" type="ORF">AAD027_14405</name>
</gene>
<evidence type="ECO:0000313" key="1">
    <source>
        <dbReference type="EMBL" id="MEL1265549.1"/>
    </source>
</evidence>
<dbReference type="Proteomes" id="UP001459204">
    <property type="component" value="Unassembled WGS sequence"/>
</dbReference>
<dbReference type="EMBL" id="JBBWWT010000007">
    <property type="protein sequence ID" value="MEL1265549.1"/>
    <property type="molecule type" value="Genomic_DNA"/>
</dbReference>
<reference evidence="1 2" key="1">
    <citation type="submission" date="2024-04" db="EMBL/GenBank/DDBJ databases">
        <title>Draft genome sequence of Pseudoxanthomonas putridarboris WD12.</title>
        <authorList>
            <person name="Oh J."/>
        </authorList>
    </citation>
    <scope>NUCLEOTIDE SEQUENCE [LARGE SCALE GENOMIC DNA]</scope>
    <source>
        <strain evidence="1 2">WD12</strain>
    </source>
</reference>
<evidence type="ECO:0000313" key="2">
    <source>
        <dbReference type="Proteomes" id="UP001459204"/>
    </source>
</evidence>
<dbReference type="InterPro" id="IPR011990">
    <property type="entry name" value="TPR-like_helical_dom_sf"/>
</dbReference>
<accession>A0ABU9J3U3</accession>
<dbReference type="Gene3D" id="1.25.40.10">
    <property type="entry name" value="Tetratricopeptide repeat domain"/>
    <property type="match status" value="1"/>
</dbReference>
<evidence type="ECO:0008006" key="3">
    <source>
        <dbReference type="Google" id="ProtNLM"/>
    </source>
</evidence>
<name>A0ABU9J3U3_9GAMM</name>
<protein>
    <recommendedName>
        <fullName evidence="3">Tetratricopeptide repeat-containing protein</fullName>
    </recommendedName>
</protein>